<name>A0ABU5TJH2_9CYAN</name>
<evidence type="ECO:0000256" key="2">
    <source>
        <dbReference type="ARBA" id="ARBA00005386"/>
    </source>
</evidence>
<dbReference type="Pfam" id="PF14559">
    <property type="entry name" value="TPR_19"/>
    <property type="match status" value="1"/>
</dbReference>
<dbReference type="SUPFAM" id="SSF48452">
    <property type="entry name" value="TPR-like"/>
    <property type="match status" value="2"/>
</dbReference>
<keyword evidence="5" id="KW-0808">Transferase</keyword>
<organism evidence="10 11">
    <name type="scientific">Pseudanabaena galeata UHCC 0370</name>
    <dbReference type="NCBI Taxonomy" id="3110310"/>
    <lineage>
        <taxon>Bacteria</taxon>
        <taxon>Bacillati</taxon>
        <taxon>Cyanobacteriota</taxon>
        <taxon>Cyanophyceae</taxon>
        <taxon>Pseudanabaenales</taxon>
        <taxon>Pseudanabaenaceae</taxon>
        <taxon>Pseudanabaena</taxon>
    </lineage>
</organism>
<proteinExistence type="inferred from homology"/>
<evidence type="ECO:0000256" key="8">
    <source>
        <dbReference type="PROSITE-ProRule" id="PRU00339"/>
    </source>
</evidence>
<feature type="repeat" description="TPR" evidence="8">
    <location>
        <begin position="861"/>
        <end position="894"/>
    </location>
</feature>
<dbReference type="PROSITE" id="PS50293">
    <property type="entry name" value="TPR_REGION"/>
    <property type="match status" value="3"/>
</dbReference>
<dbReference type="EMBL" id="JAYGIE010000074">
    <property type="protein sequence ID" value="MEA5478436.1"/>
    <property type="molecule type" value="Genomic_DNA"/>
</dbReference>
<dbReference type="Gene3D" id="3.40.50.11380">
    <property type="match status" value="2"/>
</dbReference>
<dbReference type="PANTHER" id="PTHR44835:SF1">
    <property type="entry name" value="PROTEIN O-GLCNAC TRANSFERASE"/>
    <property type="match status" value="1"/>
</dbReference>
<keyword evidence="11" id="KW-1185">Reference proteome</keyword>
<dbReference type="PROSITE" id="PS50005">
    <property type="entry name" value="TPR"/>
    <property type="match status" value="5"/>
</dbReference>
<dbReference type="InterPro" id="IPR051939">
    <property type="entry name" value="Glycosyltr_41/O-GlcNAc_trsf"/>
</dbReference>
<dbReference type="SMART" id="SM00028">
    <property type="entry name" value="TPR"/>
    <property type="match status" value="7"/>
</dbReference>
<evidence type="ECO:0000313" key="11">
    <source>
        <dbReference type="Proteomes" id="UP001301388"/>
    </source>
</evidence>
<feature type="domain" description="O-GlcNAc transferase C-terminal" evidence="9">
    <location>
        <begin position="363"/>
        <end position="527"/>
    </location>
</feature>
<comment type="pathway">
    <text evidence="1">Protein modification; protein glycosylation.</text>
</comment>
<feature type="repeat" description="TPR" evidence="8">
    <location>
        <begin position="827"/>
        <end position="860"/>
    </location>
</feature>
<evidence type="ECO:0000313" key="10">
    <source>
        <dbReference type="EMBL" id="MEA5478436.1"/>
    </source>
</evidence>
<keyword evidence="4" id="KW-0328">Glycosyltransferase</keyword>
<dbReference type="InterPro" id="IPR019734">
    <property type="entry name" value="TPR_rpt"/>
</dbReference>
<accession>A0ABU5TJH2</accession>
<gene>
    <name evidence="10" type="ORF">VB774_12480</name>
</gene>
<evidence type="ECO:0000256" key="3">
    <source>
        <dbReference type="ARBA" id="ARBA00011970"/>
    </source>
</evidence>
<keyword evidence="7 8" id="KW-0802">TPR repeat</keyword>
<evidence type="ECO:0000256" key="5">
    <source>
        <dbReference type="ARBA" id="ARBA00022679"/>
    </source>
</evidence>
<dbReference type="Proteomes" id="UP001301388">
    <property type="component" value="Unassembled WGS sequence"/>
</dbReference>
<evidence type="ECO:0000256" key="4">
    <source>
        <dbReference type="ARBA" id="ARBA00022676"/>
    </source>
</evidence>
<dbReference type="RefSeq" id="WP_323261933.1">
    <property type="nucleotide sequence ID" value="NZ_JAYGIE010000074.1"/>
</dbReference>
<feature type="domain" description="O-GlcNAc transferase C-terminal" evidence="9">
    <location>
        <begin position="1276"/>
        <end position="1451"/>
    </location>
</feature>
<feature type="repeat" description="TPR" evidence="8">
    <location>
        <begin position="895"/>
        <end position="928"/>
    </location>
</feature>
<feature type="repeat" description="TPR" evidence="8">
    <location>
        <begin position="929"/>
        <end position="962"/>
    </location>
</feature>
<dbReference type="Gene3D" id="3.40.50.2000">
    <property type="entry name" value="Glycogen Phosphorylase B"/>
    <property type="match status" value="2"/>
</dbReference>
<dbReference type="Pfam" id="PF13844">
    <property type="entry name" value="Glyco_transf_41"/>
    <property type="match status" value="3"/>
</dbReference>
<dbReference type="Pfam" id="PF13432">
    <property type="entry name" value="TPR_16"/>
    <property type="match status" value="1"/>
</dbReference>
<dbReference type="Gene3D" id="1.25.40.10">
    <property type="entry name" value="Tetratricopeptide repeat domain"/>
    <property type="match status" value="4"/>
</dbReference>
<protein>
    <recommendedName>
        <fullName evidence="3">protein O-GlcNAc transferase</fullName>
        <ecNumber evidence="3">2.4.1.255</ecNumber>
    </recommendedName>
</protein>
<evidence type="ECO:0000256" key="1">
    <source>
        <dbReference type="ARBA" id="ARBA00004922"/>
    </source>
</evidence>
<keyword evidence="6" id="KW-0677">Repeat</keyword>
<evidence type="ECO:0000256" key="7">
    <source>
        <dbReference type="ARBA" id="ARBA00022803"/>
    </source>
</evidence>
<dbReference type="PANTHER" id="PTHR44835">
    <property type="entry name" value="UDP-N-ACETYLGLUCOSAMINE--PEPTIDE N-ACETYLGLUCOSAMINYLTRANSFERASE SPINDLY-RELATED"/>
    <property type="match status" value="1"/>
</dbReference>
<sequence>MNFKLNKQLQDIAYSHFEKQEYEDAQIIFQEIINSGNGSSSDYCYLGLCLFLIGEIAEAEINWLKVLDKSDIDSLESGDEQFINFLDAEAEKQKDLKKYDLALPIRNVLRDLNPHDFYNLISIVNLFIKKEAYVSSCLIDLNVVNLLETGELTSLDESFFIDFLERILIFTDCDETTLNFVEKLCSYHSQYLKIIIERLPIVSIYLNNQDKKDQAVRILEMGLRFEPDNKSFLRNLIDFCLTTDNPKAIQTAKRLYEISQDSHAINRVIACESMTRTLIVNCLYWQESKQFYQEYIENLKELVNCDYSDLIKYEEVSYLITTGFYYPYFSDQPRARQLLMKEVRQIANQKIYQDYQDKSLEYKKRLALRKTLGKLDRPLRIGYLSSCMRRHSVGYLARWLVQNHNHDDYEIYGYMGNAKEDPLRKWYISQFHKSYTDPIPNHPSFASQIQKDGIDVLIDLDSVTYGCAAIISVLKPAPIQATWLGWDSLSQDSIDYFIADPYVLPEDANEYYPEKIWRLPQTYIAVDGFESATPTVRRDTLDIPDDAVIYFSAQASMKRHPDTIRLQMQVIKSVPNAYLVLKSYGDQDSLKEFFYKIAEAEGVNTDRLRFLTITNSEAEHRANLIIADVILDTYPYNGATHTLETLWMGIPMVTRVGEQFSARNSYTMMINAGINEGIAWTDAEYVEWGIRLGTDHDLRNHVILKLRQGRQTAPLWNSRQFTRDMESAYEQMWQIWLDTEEPEIEIDPVADRELFIAEAELRNQDAIRLAQKGKLDSAIACWQAAISLHPEYIDAYYNMGIAQVEVGNLEDAIASFQTTIELDPNHANALYNLGLALSRENKLDEAITAYDRAFELNPEDIDIPLALGSAFFKQGEWEWAINAYQSALEINPESALALGGLGVTLTEFGEIEEAIACLQSAISIDPNDAHVYGDLAHAFARAKQIEDASFCYQRAIKLDPAFGQAYWNYNNDILANIENPANRNYKFRMQLADQFLASCYEVDKILSLVNFLTNYANSGHGDIAKERILEVENLVLESHTIFSKTEIQVLYNHLLFILPNLRDHRQNISIYKLIGEMYRQRIIQTKISSEVLSCLRAPKENLKIGFISPHFARHPVGWCSLDVIRELSNITPHIYLYATSEIKVDERTREFAQVAEKSYWYDGDEFEGKVNSFDSRLDQVIEDITQDQLDVIIDLDSVTIPINTHILCRNLAPVCLSWLGFDAPFVSSENYWLGDRFTHPEGVDEYYLEKILRLPDAHMAVSGFESIEIDRDIEREKLDIASDQVAYLYAAPARKFNRDSARACLSIVQQVPNSVLLHKGNGDHEVIRHIYQEICDEIGVTGERVIFLPSYKTEEEHRGIYAIADVFLDSYPYNGGSHNLEVLWFNLPVVTLVGEQSFARMGYSFLQALGIDAGIAHNWEEYMTWAVKYGLESEFRNSIKQKLIDSKNPTNLAPLWNPQKLAMDMYVILQTLLNK</sequence>
<feature type="domain" description="O-GlcNAc transferase C-terminal" evidence="9">
    <location>
        <begin position="537"/>
        <end position="725"/>
    </location>
</feature>
<feature type="repeat" description="TPR" evidence="8">
    <location>
        <begin position="793"/>
        <end position="826"/>
    </location>
</feature>
<dbReference type="SUPFAM" id="SSF53756">
    <property type="entry name" value="UDP-Glycosyltransferase/glycogen phosphorylase"/>
    <property type="match status" value="2"/>
</dbReference>
<evidence type="ECO:0000256" key="6">
    <source>
        <dbReference type="ARBA" id="ARBA00022737"/>
    </source>
</evidence>
<reference evidence="10 11" key="1">
    <citation type="submission" date="2023-12" db="EMBL/GenBank/DDBJ databases">
        <title>Baltic Sea Cyanobacteria.</title>
        <authorList>
            <person name="Delbaje E."/>
            <person name="Fewer D.P."/>
            <person name="Shishido T.K."/>
        </authorList>
    </citation>
    <scope>NUCLEOTIDE SEQUENCE [LARGE SCALE GENOMIC DNA]</scope>
    <source>
        <strain evidence="10 11">UHCC 0370</strain>
    </source>
</reference>
<comment type="similarity">
    <text evidence="2">Belongs to the glycosyltransferase 41 family. O-GlcNAc transferase subfamily.</text>
</comment>
<evidence type="ECO:0000259" key="9">
    <source>
        <dbReference type="Pfam" id="PF13844"/>
    </source>
</evidence>
<dbReference type="EC" id="2.4.1.255" evidence="3"/>
<dbReference type="InterPro" id="IPR029489">
    <property type="entry name" value="OGT/SEC/SPY_C"/>
</dbReference>
<comment type="caution">
    <text evidence="10">The sequence shown here is derived from an EMBL/GenBank/DDBJ whole genome shotgun (WGS) entry which is preliminary data.</text>
</comment>
<dbReference type="InterPro" id="IPR011990">
    <property type="entry name" value="TPR-like_helical_dom_sf"/>
</dbReference>